<accession>A0ABM0MPZ4</accession>
<dbReference type="PANTHER" id="PTHR45704">
    <property type="entry name" value="RAS-LIKE FAMILY MEMBER 11"/>
    <property type="match status" value="1"/>
</dbReference>
<dbReference type="RefSeq" id="XP_006822085.1">
    <property type="nucleotide sequence ID" value="XM_006822022.1"/>
</dbReference>
<dbReference type="PROSITE" id="PS51421">
    <property type="entry name" value="RAS"/>
    <property type="match status" value="1"/>
</dbReference>
<dbReference type="NCBIfam" id="TIGR00231">
    <property type="entry name" value="small_GTP"/>
    <property type="match status" value="1"/>
</dbReference>
<sequence length="240" mass="27456">MPTMTTFQFGKHKKSTNHGKPVKITVLGQSAVGKTALCVRFMTRRFIGEYDPTLETTHQFRTFVDGDPGPVDFEILDTAGQAENYLTQSQIKWADAFIIVYSVTDRCSFDEVMRLKFIINKTKDREVAVLIVGNKIDLTFDRMVSKEEGEKLAKSLNCSFLEISVRESYDDVKYAFLKVYHDMKHLTKRTSSPKLFVRSKSSAQIRGLTPEVPRPRERSMSVVHQVPLPQMDQFMSSLNE</sequence>
<dbReference type="InterPro" id="IPR051065">
    <property type="entry name" value="Ras-related_GTPase"/>
</dbReference>
<name>A0ABM0MPZ4_SACKO</name>
<dbReference type="PRINTS" id="PR00449">
    <property type="entry name" value="RASTRNSFRMNG"/>
</dbReference>
<comment type="catalytic activity">
    <reaction evidence="4">
        <text>GTP + H2O = GDP + phosphate + H(+)</text>
        <dbReference type="Rhea" id="RHEA:19669"/>
        <dbReference type="ChEBI" id="CHEBI:15377"/>
        <dbReference type="ChEBI" id="CHEBI:15378"/>
        <dbReference type="ChEBI" id="CHEBI:37565"/>
        <dbReference type="ChEBI" id="CHEBI:43474"/>
        <dbReference type="ChEBI" id="CHEBI:58189"/>
        <dbReference type="EC" id="3.6.5.2"/>
    </reaction>
</comment>
<organism evidence="5 6">
    <name type="scientific">Saccoglossus kowalevskii</name>
    <name type="common">Acorn worm</name>
    <dbReference type="NCBI Taxonomy" id="10224"/>
    <lineage>
        <taxon>Eukaryota</taxon>
        <taxon>Metazoa</taxon>
        <taxon>Hemichordata</taxon>
        <taxon>Enteropneusta</taxon>
        <taxon>Harrimaniidae</taxon>
        <taxon>Saccoglossus</taxon>
    </lineage>
</organism>
<dbReference type="Pfam" id="PF00071">
    <property type="entry name" value="Ras"/>
    <property type="match status" value="1"/>
</dbReference>
<reference evidence="6" key="1">
    <citation type="submission" date="2025-08" db="UniProtKB">
        <authorList>
            <consortium name="RefSeq"/>
        </authorList>
    </citation>
    <scope>IDENTIFICATION</scope>
    <source>
        <tissue evidence="6">Testes</tissue>
    </source>
</reference>
<proteinExistence type="inferred from homology"/>
<dbReference type="InterPro" id="IPR027417">
    <property type="entry name" value="P-loop_NTPase"/>
</dbReference>
<evidence type="ECO:0000256" key="4">
    <source>
        <dbReference type="ARBA" id="ARBA00048098"/>
    </source>
</evidence>
<evidence type="ECO:0000256" key="2">
    <source>
        <dbReference type="ARBA" id="ARBA00011984"/>
    </source>
</evidence>
<dbReference type="EC" id="3.6.5.2" evidence="2"/>
<comment type="similarity">
    <text evidence="1">Belongs to the small GTPase superfamily. Ras family.</text>
</comment>
<dbReference type="InterPro" id="IPR001806">
    <property type="entry name" value="Small_GTPase"/>
</dbReference>
<dbReference type="SMART" id="SM00173">
    <property type="entry name" value="RAS"/>
    <property type="match status" value="1"/>
</dbReference>
<dbReference type="SMART" id="SM00175">
    <property type="entry name" value="RAB"/>
    <property type="match status" value="1"/>
</dbReference>
<evidence type="ECO:0000256" key="1">
    <source>
        <dbReference type="ARBA" id="ARBA00008344"/>
    </source>
</evidence>
<dbReference type="GeneID" id="102803865"/>
<dbReference type="InterPro" id="IPR005225">
    <property type="entry name" value="Small_GTP-bd"/>
</dbReference>
<protein>
    <recommendedName>
        <fullName evidence="2">small monomeric GTPase</fullName>
        <ecNumber evidence="2">3.6.5.2</ecNumber>
    </recommendedName>
</protein>
<evidence type="ECO:0000313" key="6">
    <source>
        <dbReference type="RefSeq" id="XP_006822085.1"/>
    </source>
</evidence>
<keyword evidence="3" id="KW-0378">Hydrolase</keyword>
<dbReference type="Gene3D" id="3.40.50.300">
    <property type="entry name" value="P-loop containing nucleotide triphosphate hydrolases"/>
    <property type="match status" value="1"/>
</dbReference>
<dbReference type="SMART" id="SM00174">
    <property type="entry name" value="RHO"/>
    <property type="match status" value="1"/>
</dbReference>
<dbReference type="SUPFAM" id="SSF52540">
    <property type="entry name" value="P-loop containing nucleoside triphosphate hydrolases"/>
    <property type="match status" value="1"/>
</dbReference>
<dbReference type="Proteomes" id="UP000694865">
    <property type="component" value="Unplaced"/>
</dbReference>
<dbReference type="PROSITE" id="PS51419">
    <property type="entry name" value="RAB"/>
    <property type="match status" value="1"/>
</dbReference>
<keyword evidence="5" id="KW-1185">Reference proteome</keyword>
<gene>
    <name evidence="6" type="primary">LOC102803865</name>
</gene>
<evidence type="ECO:0000256" key="3">
    <source>
        <dbReference type="ARBA" id="ARBA00022801"/>
    </source>
</evidence>
<evidence type="ECO:0000313" key="5">
    <source>
        <dbReference type="Proteomes" id="UP000694865"/>
    </source>
</evidence>